<gene>
    <name evidence="3" type="ORF">RND71_041729</name>
</gene>
<comment type="caution">
    <text evidence="3">The sequence shown here is derived from an EMBL/GenBank/DDBJ whole genome shotgun (WGS) entry which is preliminary data.</text>
</comment>
<keyword evidence="4" id="KW-1185">Reference proteome</keyword>
<sequence>MASNPKEIAVDMTPISSSTNMAALTDSVLQNMLHKPLPDPKMSSFNQKQGLAPENPLATTYEDSWDSFQWVLSHANGKGPNSWINDHADFSKVFIGG</sequence>
<protein>
    <recommendedName>
        <fullName evidence="2">Alpha/beta hydrolase fold-3 domain-containing protein</fullName>
    </recommendedName>
</protein>
<organism evidence="3 4">
    <name type="scientific">Anisodus tanguticus</name>
    <dbReference type="NCBI Taxonomy" id="243964"/>
    <lineage>
        <taxon>Eukaryota</taxon>
        <taxon>Viridiplantae</taxon>
        <taxon>Streptophyta</taxon>
        <taxon>Embryophyta</taxon>
        <taxon>Tracheophyta</taxon>
        <taxon>Spermatophyta</taxon>
        <taxon>Magnoliopsida</taxon>
        <taxon>eudicotyledons</taxon>
        <taxon>Gunneridae</taxon>
        <taxon>Pentapetalae</taxon>
        <taxon>asterids</taxon>
        <taxon>lamiids</taxon>
        <taxon>Solanales</taxon>
        <taxon>Solanaceae</taxon>
        <taxon>Solanoideae</taxon>
        <taxon>Hyoscyameae</taxon>
        <taxon>Anisodus</taxon>
    </lineage>
</organism>
<reference evidence="3" key="1">
    <citation type="submission" date="2023-12" db="EMBL/GenBank/DDBJ databases">
        <title>Genome assembly of Anisodus tanguticus.</title>
        <authorList>
            <person name="Wang Y.-J."/>
        </authorList>
    </citation>
    <scope>NUCLEOTIDE SEQUENCE</scope>
    <source>
        <strain evidence="3">KB-2021</strain>
        <tissue evidence="3">Leaf</tissue>
    </source>
</reference>
<dbReference type="EMBL" id="JAVYJV010000023">
    <property type="protein sequence ID" value="KAK4340267.1"/>
    <property type="molecule type" value="Genomic_DNA"/>
</dbReference>
<evidence type="ECO:0000256" key="1">
    <source>
        <dbReference type="ARBA" id="ARBA00010515"/>
    </source>
</evidence>
<dbReference type="GO" id="GO:0016787">
    <property type="term" value="F:hydrolase activity"/>
    <property type="evidence" value="ECO:0007669"/>
    <property type="project" value="InterPro"/>
</dbReference>
<evidence type="ECO:0000259" key="2">
    <source>
        <dbReference type="Pfam" id="PF07859"/>
    </source>
</evidence>
<evidence type="ECO:0000313" key="3">
    <source>
        <dbReference type="EMBL" id="KAK4340267.1"/>
    </source>
</evidence>
<feature type="domain" description="Alpha/beta hydrolase fold-3" evidence="2">
    <location>
        <begin position="51"/>
        <end position="97"/>
    </location>
</feature>
<accession>A0AAE1URE6</accession>
<evidence type="ECO:0000313" key="4">
    <source>
        <dbReference type="Proteomes" id="UP001291623"/>
    </source>
</evidence>
<dbReference type="Proteomes" id="UP001291623">
    <property type="component" value="Unassembled WGS sequence"/>
</dbReference>
<dbReference type="Gene3D" id="3.40.50.1820">
    <property type="entry name" value="alpha/beta hydrolase"/>
    <property type="match status" value="1"/>
</dbReference>
<proteinExistence type="inferred from homology"/>
<name>A0AAE1URE6_9SOLA</name>
<dbReference type="InterPro" id="IPR013094">
    <property type="entry name" value="AB_hydrolase_3"/>
</dbReference>
<dbReference type="InterPro" id="IPR029058">
    <property type="entry name" value="AB_hydrolase_fold"/>
</dbReference>
<comment type="similarity">
    <text evidence="1">Belongs to the 'GDXG' lipolytic enzyme family.</text>
</comment>
<dbReference type="AlphaFoldDB" id="A0AAE1URE6"/>
<dbReference type="Pfam" id="PF07859">
    <property type="entry name" value="Abhydrolase_3"/>
    <property type="match status" value="1"/>
</dbReference>